<dbReference type="Gene3D" id="3.30.1330.60">
    <property type="entry name" value="OmpA-like domain"/>
    <property type="match status" value="1"/>
</dbReference>
<protein>
    <submittedName>
        <fullName evidence="3">Flagellar motor protein</fullName>
    </submittedName>
</protein>
<evidence type="ECO:0000313" key="3">
    <source>
        <dbReference type="EMBL" id="MEA5609859.1"/>
    </source>
</evidence>
<name>A0ABU5UU74_NODSP</name>
<keyword evidence="2" id="KW-0472">Membrane</keyword>
<evidence type="ECO:0000256" key="2">
    <source>
        <dbReference type="SAM" id="Phobius"/>
    </source>
</evidence>
<keyword evidence="2" id="KW-0812">Transmembrane</keyword>
<dbReference type="SUPFAM" id="SSF57997">
    <property type="entry name" value="Tropomyosin"/>
    <property type="match status" value="1"/>
</dbReference>
<dbReference type="SUPFAM" id="SSF103088">
    <property type="entry name" value="OmpA-like"/>
    <property type="match status" value="1"/>
</dbReference>
<reference evidence="3 4" key="1">
    <citation type="submission" date="2023-12" db="EMBL/GenBank/DDBJ databases">
        <title>Baltic Sea Cyanobacteria.</title>
        <authorList>
            <person name="Delbaje E."/>
            <person name="Fewer D.P."/>
            <person name="Shishido T.K."/>
        </authorList>
    </citation>
    <scope>NUCLEOTIDE SEQUENCE [LARGE SCALE GENOMIC DNA]</scope>
    <source>
        <strain evidence="3 4">UHCC 0060</strain>
    </source>
</reference>
<sequence length="244" mass="26989">MKPDRNIFDDDDDSFGPGTDLIISLLAILLITIALGANFYQKKVDKAASALDDAEKRAKIAEERTETAEERAEIAERRLKDLKKAETPIINIDGSSRYQFESNSAVLPSSLASALSNELGAEIDAVIREYQVDVVEVIGHTDGQRISKDSSNLDLNLEKVATENQNIATLTPGSNADLGLMRALSVIKVLQKNPRLKNLKFRAYSAAQLTLPNGNFALVKQESDPTRRRIEIRFTRLGKVKNIH</sequence>
<keyword evidence="3" id="KW-0282">Flagellum</keyword>
<accession>A0ABU5UU74</accession>
<organism evidence="3 4">
    <name type="scientific">Nodularia spumigena UHCC 0060</name>
    <dbReference type="NCBI Taxonomy" id="3110300"/>
    <lineage>
        <taxon>Bacteria</taxon>
        <taxon>Bacillati</taxon>
        <taxon>Cyanobacteriota</taxon>
        <taxon>Cyanophyceae</taxon>
        <taxon>Nostocales</taxon>
        <taxon>Nodulariaceae</taxon>
        <taxon>Nodularia</taxon>
    </lineage>
</organism>
<keyword evidence="4" id="KW-1185">Reference proteome</keyword>
<dbReference type="EMBL" id="JAYGHK010000064">
    <property type="protein sequence ID" value="MEA5609859.1"/>
    <property type="molecule type" value="Genomic_DNA"/>
</dbReference>
<feature type="coiled-coil region" evidence="1">
    <location>
        <begin position="37"/>
        <end position="85"/>
    </location>
</feature>
<evidence type="ECO:0000256" key="1">
    <source>
        <dbReference type="SAM" id="Coils"/>
    </source>
</evidence>
<dbReference type="InterPro" id="IPR036737">
    <property type="entry name" value="OmpA-like_sf"/>
</dbReference>
<dbReference type="RefSeq" id="WP_323244534.1">
    <property type="nucleotide sequence ID" value="NZ_JAYGHK010000064.1"/>
</dbReference>
<feature type="transmembrane region" description="Helical" evidence="2">
    <location>
        <begin position="21"/>
        <end position="40"/>
    </location>
</feature>
<dbReference type="Proteomes" id="UP001303285">
    <property type="component" value="Unassembled WGS sequence"/>
</dbReference>
<keyword evidence="2" id="KW-1133">Transmembrane helix</keyword>
<keyword evidence="3" id="KW-0966">Cell projection</keyword>
<keyword evidence="3" id="KW-0969">Cilium</keyword>
<comment type="caution">
    <text evidence="3">The sequence shown here is derived from an EMBL/GenBank/DDBJ whole genome shotgun (WGS) entry which is preliminary data.</text>
</comment>
<gene>
    <name evidence="3" type="ORF">VB695_17605</name>
</gene>
<evidence type="ECO:0000313" key="4">
    <source>
        <dbReference type="Proteomes" id="UP001303285"/>
    </source>
</evidence>
<proteinExistence type="predicted"/>
<keyword evidence="1" id="KW-0175">Coiled coil</keyword>